<organism evidence="4 5">
    <name type="scientific">Zingiber officinale</name>
    <name type="common">Ginger</name>
    <name type="synonym">Amomum zingiber</name>
    <dbReference type="NCBI Taxonomy" id="94328"/>
    <lineage>
        <taxon>Eukaryota</taxon>
        <taxon>Viridiplantae</taxon>
        <taxon>Streptophyta</taxon>
        <taxon>Embryophyta</taxon>
        <taxon>Tracheophyta</taxon>
        <taxon>Spermatophyta</taxon>
        <taxon>Magnoliopsida</taxon>
        <taxon>Liliopsida</taxon>
        <taxon>Zingiberales</taxon>
        <taxon>Zingiberaceae</taxon>
        <taxon>Zingiber</taxon>
    </lineage>
</organism>
<dbReference type="GO" id="GO:0005634">
    <property type="term" value="C:nucleus"/>
    <property type="evidence" value="ECO:0007669"/>
    <property type="project" value="UniProtKB-SubCell"/>
</dbReference>
<evidence type="ECO:0000256" key="2">
    <source>
        <dbReference type="ARBA" id="ARBA00023242"/>
    </source>
</evidence>
<dbReference type="PANTHER" id="PTHR31747">
    <property type="entry name" value="PROTEIN LSD1"/>
    <property type="match status" value="1"/>
</dbReference>
<proteinExistence type="predicted"/>
<name>A0A8J5EX17_ZINOF</name>
<dbReference type="AlphaFoldDB" id="A0A8J5EX17"/>
<keyword evidence="2" id="KW-0539">Nucleus</keyword>
<feature type="domain" description="Zinc finger LSD1-type" evidence="3">
    <location>
        <begin position="78"/>
        <end position="103"/>
    </location>
</feature>
<evidence type="ECO:0000256" key="1">
    <source>
        <dbReference type="ARBA" id="ARBA00004123"/>
    </source>
</evidence>
<comment type="caution">
    <text evidence="4">The sequence shown here is derived from an EMBL/GenBank/DDBJ whole genome shotgun (WGS) entry which is preliminary data.</text>
</comment>
<protein>
    <recommendedName>
        <fullName evidence="3">Zinc finger LSD1-type domain-containing protein</fullName>
    </recommendedName>
</protein>
<sequence length="226" mass="25467">MITKDMQGQFVCNGCRSVLPYPRRASHACCRICNYITAVPTPGASFGFFFSLFNGLISLHLSSLIYSPIADRLTHLSCAHCHTMLVYDPYGAPFLKCSTCHYMLNIAVYRLAHLSCAHCHTMLVYDPYGTPFLKCSACHYMINIALYRLAHLCCAHCHTMLLYDPYGAPLLKCSTCHCMINFEMNNMSAPIPAAHRPNVIQENPNNFYYDNSVQSDEHERPNSSCT</sequence>
<gene>
    <name evidence="4" type="ORF">ZIOFF_065356</name>
</gene>
<keyword evidence="5" id="KW-1185">Reference proteome</keyword>
<dbReference type="InterPro" id="IPR040319">
    <property type="entry name" value="LSD1-like"/>
</dbReference>
<evidence type="ECO:0000313" key="5">
    <source>
        <dbReference type="Proteomes" id="UP000734854"/>
    </source>
</evidence>
<comment type="subcellular location">
    <subcellularLocation>
        <location evidence="1">Nucleus</location>
    </subcellularLocation>
</comment>
<dbReference type="Proteomes" id="UP000734854">
    <property type="component" value="Unassembled WGS sequence"/>
</dbReference>
<dbReference type="EMBL" id="JACMSC010000018">
    <property type="protein sequence ID" value="KAG6476120.1"/>
    <property type="molecule type" value="Genomic_DNA"/>
</dbReference>
<feature type="domain" description="Zinc finger LSD1-type" evidence="3">
    <location>
        <begin position="12"/>
        <end position="36"/>
    </location>
</feature>
<feature type="domain" description="Zinc finger LSD1-type" evidence="3">
    <location>
        <begin position="154"/>
        <end position="177"/>
    </location>
</feature>
<reference evidence="4 5" key="1">
    <citation type="submission" date="2020-08" db="EMBL/GenBank/DDBJ databases">
        <title>Plant Genome Project.</title>
        <authorList>
            <person name="Zhang R.-G."/>
        </authorList>
    </citation>
    <scope>NUCLEOTIDE SEQUENCE [LARGE SCALE GENOMIC DNA]</scope>
    <source>
        <tissue evidence="4">Rhizome</tissue>
    </source>
</reference>
<dbReference type="NCBIfam" id="TIGR01053">
    <property type="entry name" value="LSD1"/>
    <property type="match status" value="2"/>
</dbReference>
<dbReference type="InterPro" id="IPR036280">
    <property type="entry name" value="Multihaem_cyt_sf"/>
</dbReference>
<dbReference type="InterPro" id="IPR005735">
    <property type="entry name" value="Znf_LSD1"/>
</dbReference>
<dbReference type="CDD" id="cd08168">
    <property type="entry name" value="Cytochrom_C3"/>
    <property type="match status" value="1"/>
</dbReference>
<feature type="domain" description="Zinc finger LSD1-type" evidence="3">
    <location>
        <begin position="116"/>
        <end position="141"/>
    </location>
</feature>
<dbReference type="PANTHER" id="PTHR31747:SF3">
    <property type="entry name" value="PROTEIN LSD1"/>
    <property type="match status" value="1"/>
</dbReference>
<dbReference type="SUPFAM" id="SSF48695">
    <property type="entry name" value="Multiheme cytochromes"/>
    <property type="match status" value="1"/>
</dbReference>
<evidence type="ECO:0000313" key="4">
    <source>
        <dbReference type="EMBL" id="KAG6476120.1"/>
    </source>
</evidence>
<accession>A0A8J5EX17</accession>
<evidence type="ECO:0000259" key="3">
    <source>
        <dbReference type="Pfam" id="PF06943"/>
    </source>
</evidence>
<dbReference type="Pfam" id="PF06943">
    <property type="entry name" value="zf-LSD1"/>
    <property type="match status" value="4"/>
</dbReference>